<dbReference type="PANTHER" id="PTHR43134">
    <property type="entry name" value="SIGNAL RECOGNITION PARTICLE RECEPTOR SUBUNIT ALPHA"/>
    <property type="match status" value="1"/>
</dbReference>
<evidence type="ECO:0000313" key="13">
    <source>
        <dbReference type="Proteomes" id="UP001628193"/>
    </source>
</evidence>
<evidence type="ECO:0000256" key="10">
    <source>
        <dbReference type="SAM" id="Coils"/>
    </source>
</evidence>
<dbReference type="EC" id="3.6.5.4" evidence="9"/>
<feature type="binding site" evidence="9">
    <location>
        <begin position="109"/>
        <end position="116"/>
    </location>
    <ligand>
        <name>GTP</name>
        <dbReference type="ChEBI" id="CHEBI:37565"/>
    </ligand>
</feature>
<comment type="subcellular location">
    <subcellularLocation>
        <location evidence="9">Cell membrane</location>
        <topology evidence="9">Peripheral membrane protein</topology>
        <orientation evidence="9">Cytoplasmic side</orientation>
    </subcellularLocation>
    <subcellularLocation>
        <location evidence="9">Cytoplasm</location>
    </subcellularLocation>
</comment>
<dbReference type="SUPFAM" id="SSF52540">
    <property type="entry name" value="P-loop containing nucleoside triphosphate hydrolases"/>
    <property type="match status" value="1"/>
</dbReference>
<sequence>MSFFARLKEGLAKTRQILTTPIDELFTGGKVDEGLLEELEDHLVMADFGVETAARIVSEARERLDRKQRKDADAMREALRDTIFDHLEAVQRASPMPPRVTPWVVLVVGVNGVGKTTTIGKLAAYCQSNGDRVLLAAGDTYRAAAVAQLQKWGERCGCPVISQGQDADSASVVHDALAAARARSYDVLIADTAGRLHTKSNLMEELKKIKRVLGRLDPDAPHETLLVLDGTTGQNAVSQVSKFHEAIGITGLVITKLDGTAKGGVVVGLSEQFKLPVRYIGVGEGLEDLRPFDARQFVDALF</sequence>
<dbReference type="SMART" id="SM00962">
    <property type="entry name" value="SRP54"/>
    <property type="match status" value="1"/>
</dbReference>
<dbReference type="InterPro" id="IPR003593">
    <property type="entry name" value="AAA+_ATPase"/>
</dbReference>
<comment type="similarity">
    <text evidence="9">Belongs to the GTP-binding SRP family. FtsY subfamily.</text>
</comment>
<dbReference type="NCBIfam" id="TIGR00064">
    <property type="entry name" value="ftsY"/>
    <property type="match status" value="1"/>
</dbReference>
<evidence type="ECO:0000256" key="5">
    <source>
        <dbReference type="ARBA" id="ARBA00023134"/>
    </source>
</evidence>
<keyword evidence="5 9" id="KW-0342">GTP-binding</keyword>
<reference evidence="12 13" key="1">
    <citation type="submission" date="2024-09" db="EMBL/GenBank/DDBJ databases">
        <title>Draft genome sequence of Candidatus Magnetaquicoccaceae bacterium FCR-1.</title>
        <authorList>
            <person name="Shimoshige H."/>
            <person name="Shimamura S."/>
            <person name="Taoka A."/>
            <person name="Kobayashi H."/>
            <person name="Maekawa T."/>
        </authorList>
    </citation>
    <scope>NUCLEOTIDE SEQUENCE [LARGE SCALE GENOMIC DNA]</scope>
    <source>
        <strain evidence="12 13">FCR-1</strain>
    </source>
</reference>
<dbReference type="RefSeq" id="WP_420904629.1">
    <property type="nucleotide sequence ID" value="NZ_BAAFGK010000004.1"/>
</dbReference>
<evidence type="ECO:0000259" key="11">
    <source>
        <dbReference type="PROSITE" id="PS00300"/>
    </source>
</evidence>
<dbReference type="CDD" id="cd17874">
    <property type="entry name" value="FtsY"/>
    <property type="match status" value="1"/>
</dbReference>
<keyword evidence="4 9" id="KW-0378">Hydrolase</keyword>
<evidence type="ECO:0000256" key="1">
    <source>
        <dbReference type="ARBA" id="ARBA00022475"/>
    </source>
</evidence>
<dbReference type="HAMAP" id="MF_00920">
    <property type="entry name" value="FtsY"/>
    <property type="match status" value="1"/>
</dbReference>
<comment type="function">
    <text evidence="9">Involved in targeting and insertion of nascent membrane proteins into the cytoplasmic membrane. Acts as a receptor for the complex formed by the signal recognition particle (SRP) and the ribosome-nascent chain (RNC). Interaction with SRP-RNC leads to the transfer of the RNC complex to the Sec translocase for insertion into the membrane, the hydrolysis of GTP by both Ffh and FtsY, and the dissociation of the SRP-FtsY complex into the individual components.</text>
</comment>
<evidence type="ECO:0000256" key="7">
    <source>
        <dbReference type="ARBA" id="ARBA00023170"/>
    </source>
</evidence>
<name>A0ABQ0C7P9_9PROT</name>
<dbReference type="InterPro" id="IPR004390">
    <property type="entry name" value="SR_rcpt_FtsY"/>
</dbReference>
<feature type="domain" description="SRP54-type proteins GTP-binding" evidence="11">
    <location>
        <begin position="276"/>
        <end position="289"/>
    </location>
</feature>
<evidence type="ECO:0000256" key="8">
    <source>
        <dbReference type="ARBA" id="ARBA00048027"/>
    </source>
</evidence>
<dbReference type="Pfam" id="PF00448">
    <property type="entry name" value="SRP54"/>
    <property type="match status" value="1"/>
</dbReference>
<evidence type="ECO:0000256" key="2">
    <source>
        <dbReference type="ARBA" id="ARBA00022490"/>
    </source>
</evidence>
<dbReference type="SMART" id="SM00963">
    <property type="entry name" value="SRP54_N"/>
    <property type="match status" value="1"/>
</dbReference>
<keyword evidence="10" id="KW-0175">Coiled coil</keyword>
<keyword evidence="2 9" id="KW-0963">Cytoplasm</keyword>
<evidence type="ECO:0000256" key="6">
    <source>
        <dbReference type="ARBA" id="ARBA00023136"/>
    </source>
</evidence>
<dbReference type="Proteomes" id="UP001628193">
    <property type="component" value="Unassembled WGS sequence"/>
</dbReference>
<feature type="binding site" evidence="9">
    <location>
        <begin position="191"/>
        <end position="195"/>
    </location>
    <ligand>
        <name>GTP</name>
        <dbReference type="ChEBI" id="CHEBI:37565"/>
    </ligand>
</feature>
<feature type="coiled-coil region" evidence="10">
    <location>
        <begin position="50"/>
        <end position="77"/>
    </location>
</feature>
<dbReference type="SUPFAM" id="SSF47364">
    <property type="entry name" value="Domain of the SRP/SRP receptor G-proteins"/>
    <property type="match status" value="1"/>
</dbReference>
<dbReference type="Gene3D" id="3.40.50.300">
    <property type="entry name" value="P-loop containing nucleotide triphosphate hydrolases"/>
    <property type="match status" value="1"/>
</dbReference>
<keyword evidence="1 9" id="KW-1003">Cell membrane</keyword>
<dbReference type="Gene3D" id="1.20.120.140">
    <property type="entry name" value="Signal recognition particle SRP54, nucleotide-binding domain"/>
    <property type="match status" value="1"/>
</dbReference>
<evidence type="ECO:0000256" key="9">
    <source>
        <dbReference type="HAMAP-Rule" id="MF_00920"/>
    </source>
</evidence>
<dbReference type="PANTHER" id="PTHR43134:SF1">
    <property type="entry name" value="SIGNAL RECOGNITION PARTICLE RECEPTOR SUBUNIT ALPHA"/>
    <property type="match status" value="1"/>
</dbReference>
<comment type="subunit">
    <text evidence="9">Part of the signal recognition particle protein translocation system, which is composed of SRP and FtsY. SRP is a ribonucleoprotein composed of Ffh and a 4.5S RNA molecule.</text>
</comment>
<dbReference type="Pfam" id="PF02881">
    <property type="entry name" value="SRP54_N"/>
    <property type="match status" value="1"/>
</dbReference>
<dbReference type="InterPro" id="IPR042101">
    <property type="entry name" value="SRP54_N_sf"/>
</dbReference>
<keyword evidence="3 9" id="KW-0547">Nucleotide-binding</keyword>
<dbReference type="InterPro" id="IPR013822">
    <property type="entry name" value="Signal_recog_particl_SRP54_hlx"/>
</dbReference>
<keyword evidence="13" id="KW-1185">Reference proteome</keyword>
<proteinExistence type="inferred from homology"/>
<evidence type="ECO:0000256" key="4">
    <source>
        <dbReference type="ARBA" id="ARBA00022801"/>
    </source>
</evidence>
<dbReference type="EMBL" id="BAAFGK010000004">
    <property type="protein sequence ID" value="GAB0056913.1"/>
    <property type="molecule type" value="Genomic_DNA"/>
</dbReference>
<dbReference type="SMART" id="SM00382">
    <property type="entry name" value="AAA"/>
    <property type="match status" value="1"/>
</dbReference>
<feature type="binding site" evidence="9">
    <location>
        <begin position="255"/>
        <end position="258"/>
    </location>
    <ligand>
        <name>GTP</name>
        <dbReference type="ChEBI" id="CHEBI:37565"/>
    </ligand>
</feature>
<dbReference type="InterPro" id="IPR027417">
    <property type="entry name" value="P-loop_NTPase"/>
</dbReference>
<gene>
    <name evidence="12" type="primary">ftsY_1</name>
    <name evidence="9" type="synonym">ftsY</name>
    <name evidence="12" type="ORF">SIID45300_01228</name>
</gene>
<keyword evidence="6 9" id="KW-0472">Membrane</keyword>
<keyword evidence="7 9" id="KW-0675">Receptor</keyword>
<accession>A0ABQ0C7P9</accession>
<dbReference type="PROSITE" id="PS00300">
    <property type="entry name" value="SRP54"/>
    <property type="match status" value="1"/>
</dbReference>
<evidence type="ECO:0000256" key="3">
    <source>
        <dbReference type="ARBA" id="ARBA00022741"/>
    </source>
</evidence>
<evidence type="ECO:0000313" key="12">
    <source>
        <dbReference type="EMBL" id="GAB0056913.1"/>
    </source>
</evidence>
<organism evidence="12 13">
    <name type="scientific">Candidatus Magnetaquiglobus chichijimensis</name>
    <dbReference type="NCBI Taxonomy" id="3141448"/>
    <lineage>
        <taxon>Bacteria</taxon>
        <taxon>Pseudomonadati</taxon>
        <taxon>Pseudomonadota</taxon>
        <taxon>Magnetococcia</taxon>
        <taxon>Magnetococcales</taxon>
        <taxon>Candidatus Magnetaquicoccaceae</taxon>
        <taxon>Candidatus Magnetaquiglobus</taxon>
    </lineage>
</organism>
<comment type="catalytic activity">
    <reaction evidence="8 9">
        <text>GTP + H2O = GDP + phosphate + H(+)</text>
        <dbReference type="Rhea" id="RHEA:19669"/>
        <dbReference type="ChEBI" id="CHEBI:15377"/>
        <dbReference type="ChEBI" id="CHEBI:15378"/>
        <dbReference type="ChEBI" id="CHEBI:37565"/>
        <dbReference type="ChEBI" id="CHEBI:43474"/>
        <dbReference type="ChEBI" id="CHEBI:58189"/>
        <dbReference type="EC" id="3.6.5.4"/>
    </reaction>
</comment>
<protein>
    <recommendedName>
        <fullName evidence="9">Signal recognition particle receptor FtsY</fullName>
        <shortName evidence="9">SRP receptor</shortName>
        <ecNumber evidence="9">3.6.5.4</ecNumber>
    </recommendedName>
</protein>
<comment type="caution">
    <text evidence="12">The sequence shown here is derived from an EMBL/GenBank/DDBJ whole genome shotgun (WGS) entry which is preliminary data.</text>
</comment>
<dbReference type="InterPro" id="IPR036225">
    <property type="entry name" value="SRP/SRP_N"/>
</dbReference>
<dbReference type="InterPro" id="IPR000897">
    <property type="entry name" value="SRP54_GTPase_dom"/>
</dbReference>